<gene>
    <name evidence="3" type="ORF">PGUG_05803</name>
</gene>
<feature type="transmembrane region" description="Helical" evidence="1">
    <location>
        <begin position="453"/>
        <end position="471"/>
    </location>
</feature>
<keyword evidence="2" id="KW-0732">Signal</keyword>
<accession>A5DRA2</accession>
<dbReference type="GeneID" id="5123880"/>
<evidence type="ECO:0000313" key="3">
    <source>
        <dbReference type="EMBL" id="EDK41705.2"/>
    </source>
</evidence>
<keyword evidence="1" id="KW-1133">Transmembrane helix</keyword>
<feature type="transmembrane region" description="Helical" evidence="1">
    <location>
        <begin position="344"/>
        <end position="371"/>
    </location>
</feature>
<organism evidence="3 4">
    <name type="scientific">Meyerozyma guilliermondii (strain ATCC 6260 / CBS 566 / DSM 6381 / JCM 1539 / NBRC 10279 / NRRL Y-324)</name>
    <name type="common">Yeast</name>
    <name type="synonym">Candida guilliermondii</name>
    <dbReference type="NCBI Taxonomy" id="294746"/>
    <lineage>
        <taxon>Eukaryota</taxon>
        <taxon>Fungi</taxon>
        <taxon>Dikarya</taxon>
        <taxon>Ascomycota</taxon>
        <taxon>Saccharomycotina</taxon>
        <taxon>Pichiomycetes</taxon>
        <taxon>Debaryomycetaceae</taxon>
        <taxon>Meyerozyma</taxon>
    </lineage>
</organism>
<keyword evidence="4" id="KW-1185">Reference proteome</keyword>
<feature type="transmembrane region" description="Helical" evidence="1">
    <location>
        <begin position="314"/>
        <end position="332"/>
    </location>
</feature>
<proteinExistence type="predicted"/>
<keyword evidence="1" id="KW-0812">Transmembrane</keyword>
<evidence type="ECO:0000256" key="2">
    <source>
        <dbReference type="SAM" id="SignalP"/>
    </source>
</evidence>
<feature type="transmembrane region" description="Helical" evidence="1">
    <location>
        <begin position="411"/>
        <end position="433"/>
    </location>
</feature>
<dbReference type="InParanoid" id="A5DRA2"/>
<protein>
    <submittedName>
        <fullName evidence="3">Uncharacterized protein</fullName>
    </submittedName>
</protein>
<dbReference type="AlphaFoldDB" id="A5DRA2"/>
<dbReference type="RefSeq" id="XP_001482040.2">
    <property type="nucleotide sequence ID" value="XM_001481990.1"/>
</dbReference>
<keyword evidence="1" id="KW-0472">Membrane</keyword>
<feature type="transmembrane region" description="Helical" evidence="1">
    <location>
        <begin position="182"/>
        <end position="203"/>
    </location>
</feature>
<dbReference type="KEGG" id="pgu:PGUG_05803"/>
<feature type="transmembrane region" description="Helical" evidence="1">
    <location>
        <begin position="224"/>
        <end position="245"/>
    </location>
</feature>
<dbReference type="Proteomes" id="UP000001997">
    <property type="component" value="Unassembled WGS sequence"/>
</dbReference>
<dbReference type="OrthoDB" id="10316607at2759"/>
<dbReference type="VEuPathDB" id="FungiDB:PGUG_05803"/>
<evidence type="ECO:0000256" key="1">
    <source>
        <dbReference type="SAM" id="Phobius"/>
    </source>
</evidence>
<feature type="signal peptide" evidence="2">
    <location>
        <begin position="1"/>
        <end position="18"/>
    </location>
</feature>
<dbReference type="EMBL" id="CH408162">
    <property type="protein sequence ID" value="EDK41705.2"/>
    <property type="molecule type" value="Genomic_DNA"/>
</dbReference>
<feature type="chain" id="PRO_5002681228" evidence="2">
    <location>
        <begin position="19"/>
        <end position="487"/>
    </location>
</feature>
<feature type="transmembrane region" description="Helical" evidence="1">
    <location>
        <begin position="275"/>
        <end position="294"/>
    </location>
</feature>
<dbReference type="HOGENOM" id="CLU_560338_0_0_1"/>
<name>A5DRA2_PICGU</name>
<evidence type="ECO:0000313" key="4">
    <source>
        <dbReference type="Proteomes" id="UP000001997"/>
    </source>
</evidence>
<reference evidence="3 4" key="1">
    <citation type="journal article" date="2009" name="Nature">
        <title>Evolution of pathogenicity and sexual reproduction in eight Candida genomes.</title>
        <authorList>
            <person name="Butler G."/>
            <person name="Rasmussen M.D."/>
            <person name="Lin M.F."/>
            <person name="Santos M.A."/>
            <person name="Sakthikumar S."/>
            <person name="Munro C.A."/>
            <person name="Rheinbay E."/>
            <person name="Grabherr M."/>
            <person name="Forche A."/>
            <person name="Reedy J.L."/>
            <person name="Agrafioti I."/>
            <person name="Arnaud M.B."/>
            <person name="Bates S."/>
            <person name="Brown A.J."/>
            <person name="Brunke S."/>
            <person name="Costanzo M.C."/>
            <person name="Fitzpatrick D.A."/>
            <person name="de Groot P.W."/>
            <person name="Harris D."/>
            <person name="Hoyer L.L."/>
            <person name="Hube B."/>
            <person name="Klis F.M."/>
            <person name="Kodira C."/>
            <person name="Lennard N."/>
            <person name="Logue M.E."/>
            <person name="Martin R."/>
            <person name="Neiman A.M."/>
            <person name="Nikolaou E."/>
            <person name="Quail M.A."/>
            <person name="Quinn J."/>
            <person name="Santos M.C."/>
            <person name="Schmitzberger F.F."/>
            <person name="Sherlock G."/>
            <person name="Shah P."/>
            <person name="Silverstein K.A."/>
            <person name="Skrzypek M.S."/>
            <person name="Soll D."/>
            <person name="Staggs R."/>
            <person name="Stansfield I."/>
            <person name="Stumpf M.P."/>
            <person name="Sudbery P.E."/>
            <person name="Srikantha T."/>
            <person name="Zeng Q."/>
            <person name="Berman J."/>
            <person name="Berriman M."/>
            <person name="Heitman J."/>
            <person name="Gow N.A."/>
            <person name="Lorenz M.C."/>
            <person name="Birren B.W."/>
            <person name="Kellis M."/>
            <person name="Cuomo C.A."/>
        </authorList>
    </citation>
    <scope>NUCLEOTIDE SEQUENCE [LARGE SCALE GENOMIC DNA]</scope>
    <source>
        <strain evidence="4">ATCC 6260 / CBS 566 / DSM 6381 / JCM 1539 / NBRC 10279 / NRRL Y-324</strain>
    </source>
</reference>
<sequence length="487" mass="55402">MKIPFFLLWGFTIALVTASADTNLGHMYISDHMYLELDSKNSLTCQSISMKKRTGYESLNLKVSASETINDNAELSVVLFRAKEIEYLNFYSGQSPSQLFTIFNRETEIFKGVQKLSKSYKTTLKNEFAVLKKGENHVFQLFLEQSGVYCAMVAVSPKVPPKTLSFQLSTKSPNGSLNSQQVLGFDILLPSSIAGIVFLAIAAKKYFDLKSQKLAREPIILKSIVFWIIVPLETILSIWCLFLCLSRNAEPFTFASSVWNYCNSFLHYLFQVQRYFVQYGLLLFANGYGLLYSFQNSSTYSNFPPDKLKWPRRFLIADIINRPTLLVVQFALGKLPEKSSTLSMSLGAAIVFFSVIMAAFQSIATICQIWFPYRYHKQVLKTIAISKQKHEKDEQRIRDISKTEKAFKRSIAIGLFMNVLRPIINVILMVATPGTEFDKLESSYGSYLRVGDIAIDIIQVFSIVVPFVYIWSSESCRSVFVEKSKEE</sequence>